<evidence type="ECO:0000313" key="3">
    <source>
        <dbReference type="Proteomes" id="UP001148614"/>
    </source>
</evidence>
<accession>A0A9W8N4P5</accession>
<evidence type="ECO:0000256" key="1">
    <source>
        <dbReference type="SAM" id="MobiDB-lite"/>
    </source>
</evidence>
<dbReference type="Proteomes" id="UP001148614">
    <property type="component" value="Unassembled WGS sequence"/>
</dbReference>
<sequence length="119" mass="12999">MQKAGPAGGVEEEGDTPVLDYPDPHSVERYGSILVSPVTYGGYLERGGRQGSRACGRVCMGGREYSVLTLLALSHIYIGSEVYRRSLDASVIIVRLHSEHDPVRRRSSAGYRHLRPADG</sequence>
<organism evidence="2 3">
    <name type="scientific">Xylaria arbuscula</name>
    <dbReference type="NCBI Taxonomy" id="114810"/>
    <lineage>
        <taxon>Eukaryota</taxon>
        <taxon>Fungi</taxon>
        <taxon>Dikarya</taxon>
        <taxon>Ascomycota</taxon>
        <taxon>Pezizomycotina</taxon>
        <taxon>Sordariomycetes</taxon>
        <taxon>Xylariomycetidae</taxon>
        <taxon>Xylariales</taxon>
        <taxon>Xylariaceae</taxon>
        <taxon>Xylaria</taxon>
    </lineage>
</organism>
<protein>
    <submittedName>
        <fullName evidence="2">Uncharacterized protein</fullName>
    </submittedName>
</protein>
<reference evidence="2" key="1">
    <citation type="submission" date="2022-07" db="EMBL/GenBank/DDBJ databases">
        <title>Genome Sequence of Xylaria arbuscula.</title>
        <authorList>
            <person name="Buettner E."/>
        </authorList>
    </citation>
    <scope>NUCLEOTIDE SEQUENCE</scope>
    <source>
        <strain evidence="2">VT107</strain>
    </source>
</reference>
<proteinExistence type="predicted"/>
<gene>
    <name evidence="2" type="ORF">NPX13_g10375</name>
</gene>
<keyword evidence="3" id="KW-1185">Reference proteome</keyword>
<comment type="caution">
    <text evidence="2">The sequence shown here is derived from an EMBL/GenBank/DDBJ whole genome shotgun (WGS) entry which is preliminary data.</text>
</comment>
<evidence type="ECO:0000313" key="2">
    <source>
        <dbReference type="EMBL" id="KAJ3555328.1"/>
    </source>
</evidence>
<name>A0A9W8N4P5_9PEZI</name>
<dbReference type="AlphaFoldDB" id="A0A9W8N4P5"/>
<dbReference type="EMBL" id="JANPWZ010002905">
    <property type="protein sequence ID" value="KAJ3555328.1"/>
    <property type="molecule type" value="Genomic_DNA"/>
</dbReference>
<feature type="region of interest" description="Disordered" evidence="1">
    <location>
        <begin position="1"/>
        <end position="23"/>
    </location>
</feature>